<feature type="domain" description="Serine aminopeptidase S33" evidence="1">
    <location>
        <begin position="14"/>
        <end position="236"/>
    </location>
</feature>
<keyword evidence="2" id="KW-0378">Hydrolase</keyword>
<evidence type="ECO:0000313" key="2">
    <source>
        <dbReference type="EMBL" id="AEP29807.1"/>
    </source>
</evidence>
<dbReference type="eggNOG" id="COG2267">
    <property type="taxonomic scope" value="Bacteria"/>
</dbReference>
<dbReference type="InterPro" id="IPR029058">
    <property type="entry name" value="AB_hydrolase_fold"/>
</dbReference>
<dbReference type="EMBL" id="CP003060">
    <property type="protein sequence ID" value="AEP29807.1"/>
    <property type="molecule type" value="Genomic_DNA"/>
</dbReference>
<name>G4QLE0_GLANF</name>
<evidence type="ECO:0000259" key="1">
    <source>
        <dbReference type="Pfam" id="PF12146"/>
    </source>
</evidence>
<dbReference type="AlphaFoldDB" id="G4QLE0"/>
<accession>G4QLE0</accession>
<sequence length="282" mass="31972">MQANEVPKLKSEKQVIVHFAHANGFPAQSYAKLFAHLNDNIELIALDKFAHNPEFPLNNNWENQVDELIHFVEMKQAEINPDLPIVLVGHSFGAVISFLACCKKPALFSGLIMLDPPLITGLASWVFRFAKKGKLIDKITPAGKTKIRNTKWHHKTDLVQYFGQRALFKNMDIECIADYVSAVTHEHQGQRVLHFDVQVEADIFRTIPANLHKQYGKLNTPSYLLTGKYTEVCVEKLRNPFIKGNANITHEAFDFGGHMFPLERPIEVASRLNSLITQFIAD</sequence>
<reference evidence="2 3" key="1">
    <citation type="journal article" date="2011" name="J. Bacteriol.">
        <title>Complete genome sequence of seawater bacterium Glaciecola nitratireducens FR1064T.</title>
        <authorList>
            <person name="Bian F."/>
            <person name="Qin Q.L."/>
            <person name="Xie B.B."/>
            <person name="Shu Y.L."/>
            <person name="Zhang X.Y."/>
            <person name="Yu Y."/>
            <person name="Chen B."/>
            <person name="Chen X.L."/>
            <person name="Zhou B.C."/>
            <person name="Zhang Y.Z."/>
        </authorList>
    </citation>
    <scope>NUCLEOTIDE SEQUENCE [LARGE SCALE GENOMIC DNA]</scope>
    <source>
        <strain evidence="3">JCM 12485 / KCTC 12276 / FR1064</strain>
    </source>
</reference>
<dbReference type="OrthoDB" id="5729753at2"/>
<dbReference type="HOGENOM" id="CLU_020336_22_0_6"/>
<dbReference type="PANTHER" id="PTHR43798:SF33">
    <property type="entry name" value="HYDROLASE, PUTATIVE (AFU_ORTHOLOGUE AFUA_2G14860)-RELATED"/>
    <property type="match status" value="1"/>
</dbReference>
<protein>
    <submittedName>
        <fullName evidence="2">Alpha/beta hydrolase fold protein</fullName>
    </submittedName>
</protein>
<dbReference type="STRING" id="1085623.GNIT_1691"/>
<dbReference type="RefSeq" id="WP_014108681.1">
    <property type="nucleotide sequence ID" value="NC_016041.1"/>
</dbReference>
<dbReference type="InterPro" id="IPR022742">
    <property type="entry name" value="Hydrolase_4"/>
</dbReference>
<dbReference type="GO" id="GO:0016020">
    <property type="term" value="C:membrane"/>
    <property type="evidence" value="ECO:0007669"/>
    <property type="project" value="TreeGrafter"/>
</dbReference>
<dbReference type="KEGG" id="gni:GNIT_1691"/>
<dbReference type="SUPFAM" id="SSF53474">
    <property type="entry name" value="alpha/beta-Hydrolases"/>
    <property type="match status" value="1"/>
</dbReference>
<evidence type="ECO:0000313" key="3">
    <source>
        <dbReference type="Proteomes" id="UP000009282"/>
    </source>
</evidence>
<dbReference type="Gene3D" id="3.40.50.1820">
    <property type="entry name" value="alpha/beta hydrolase"/>
    <property type="match status" value="1"/>
</dbReference>
<gene>
    <name evidence="2" type="ordered locus">GNIT_1691</name>
</gene>
<dbReference type="Proteomes" id="UP000009282">
    <property type="component" value="Chromosome"/>
</dbReference>
<proteinExistence type="predicted"/>
<organism evidence="2 3">
    <name type="scientific">Glaciecola nitratireducens (strain JCM 12485 / KCTC 12276 / FR1064)</name>
    <dbReference type="NCBI Taxonomy" id="1085623"/>
    <lineage>
        <taxon>Bacteria</taxon>
        <taxon>Pseudomonadati</taxon>
        <taxon>Pseudomonadota</taxon>
        <taxon>Gammaproteobacteria</taxon>
        <taxon>Alteromonadales</taxon>
        <taxon>Alteromonadaceae</taxon>
        <taxon>Brumicola</taxon>
    </lineage>
</organism>
<dbReference type="PANTHER" id="PTHR43798">
    <property type="entry name" value="MONOACYLGLYCEROL LIPASE"/>
    <property type="match status" value="1"/>
</dbReference>
<dbReference type="Pfam" id="PF12146">
    <property type="entry name" value="Hydrolase_4"/>
    <property type="match status" value="1"/>
</dbReference>
<dbReference type="InterPro" id="IPR050266">
    <property type="entry name" value="AB_hydrolase_sf"/>
</dbReference>
<dbReference type="GO" id="GO:0016787">
    <property type="term" value="F:hydrolase activity"/>
    <property type="evidence" value="ECO:0007669"/>
    <property type="project" value="UniProtKB-KW"/>
</dbReference>
<keyword evidence="3" id="KW-1185">Reference proteome</keyword>